<evidence type="ECO:0000313" key="2">
    <source>
        <dbReference type="Proteomes" id="UP000232149"/>
    </source>
</evidence>
<keyword evidence="2" id="KW-1185">Reference proteome</keyword>
<reference evidence="1 2" key="1">
    <citation type="submission" date="2017-07" db="EMBL/GenBank/DDBJ databases">
        <title>Leptospira spp. isolated from tropical soils.</title>
        <authorList>
            <person name="Thibeaux R."/>
            <person name="Iraola G."/>
            <person name="Ferres I."/>
            <person name="Bierque E."/>
            <person name="Girault D."/>
            <person name="Soupe-Gilbert M.-E."/>
            <person name="Picardeau M."/>
            <person name="Goarant C."/>
        </authorList>
    </citation>
    <scope>NUCLEOTIDE SEQUENCE [LARGE SCALE GENOMIC DNA]</scope>
    <source>
        <strain evidence="1 2">FH2-B-D1</strain>
    </source>
</reference>
<dbReference type="Proteomes" id="UP000232149">
    <property type="component" value="Unassembled WGS sequence"/>
</dbReference>
<dbReference type="EMBL" id="NPDU01000142">
    <property type="protein sequence ID" value="PJZ59441.1"/>
    <property type="molecule type" value="Genomic_DNA"/>
</dbReference>
<accession>A0ABX4NRI9</accession>
<name>A0ABX4NRI9_9LEPT</name>
<proteinExistence type="predicted"/>
<organism evidence="1 2">
    <name type="scientific">Leptospira adleri</name>
    <dbReference type="NCBI Taxonomy" id="2023186"/>
    <lineage>
        <taxon>Bacteria</taxon>
        <taxon>Pseudomonadati</taxon>
        <taxon>Spirochaetota</taxon>
        <taxon>Spirochaetia</taxon>
        <taxon>Leptospirales</taxon>
        <taxon>Leptospiraceae</taxon>
        <taxon>Leptospira</taxon>
    </lineage>
</organism>
<dbReference type="RefSeq" id="WP_100788593.1">
    <property type="nucleotide sequence ID" value="NZ_NPDU01000142.1"/>
</dbReference>
<evidence type="ECO:0000313" key="1">
    <source>
        <dbReference type="EMBL" id="PJZ59441.1"/>
    </source>
</evidence>
<comment type="caution">
    <text evidence="1">The sequence shown here is derived from an EMBL/GenBank/DDBJ whole genome shotgun (WGS) entry which is preliminary data.</text>
</comment>
<protein>
    <submittedName>
        <fullName evidence="1">Uncharacterized protein</fullName>
    </submittedName>
</protein>
<sequence length="105" mass="12547">MQTSESVIAEVGNGFLYIFKYYIKKERLEENPIIKAIKNSYVFQSKEYDTYITFMLANQINIDKPIQEQNSLDEEQDLIRRLWVESIRNSESNDQFFDELFKSSE</sequence>
<gene>
    <name evidence="1" type="ORF">CH376_23700</name>
</gene>